<evidence type="ECO:0000256" key="1">
    <source>
        <dbReference type="SAM" id="MobiDB-lite"/>
    </source>
</evidence>
<accession>A0A4C1WVH4</accession>
<dbReference type="EMBL" id="BGZK01000651">
    <property type="protein sequence ID" value="GBP54632.1"/>
    <property type="molecule type" value="Genomic_DNA"/>
</dbReference>
<evidence type="ECO:0000313" key="2">
    <source>
        <dbReference type="EMBL" id="GBP54632.1"/>
    </source>
</evidence>
<sequence>MKCRHQRFKEHTTIKRSSRKTARALISDAFRDLAIGLKAKRTFIGCGEGNRRDCELPNTNSAAAYAQPRRDDRYTPLIGSLRGFTKKKPYSNYFRNESSSAVVTEIEQRMKLCRYEIRKASQWRKTGTLYLRNTSLRWQFGAAEFRVFYCRKRERREPARDGDGAILSRHLQVTNCASARRRRRDDGRAHGERSALRHGLSRDTGEVRGDGHSEGSVETERANRFELKSNGRKVNVEYLTRCPRLTSDPGQRRSGGARFFVVTASAVCLSSTVVYTQVTEHEMQFKVYATSVT</sequence>
<feature type="region of interest" description="Disordered" evidence="1">
    <location>
        <begin position="177"/>
        <end position="220"/>
    </location>
</feature>
<organism evidence="2 3">
    <name type="scientific">Eumeta variegata</name>
    <name type="common">Bagworm moth</name>
    <name type="synonym">Eumeta japonica</name>
    <dbReference type="NCBI Taxonomy" id="151549"/>
    <lineage>
        <taxon>Eukaryota</taxon>
        <taxon>Metazoa</taxon>
        <taxon>Ecdysozoa</taxon>
        <taxon>Arthropoda</taxon>
        <taxon>Hexapoda</taxon>
        <taxon>Insecta</taxon>
        <taxon>Pterygota</taxon>
        <taxon>Neoptera</taxon>
        <taxon>Endopterygota</taxon>
        <taxon>Lepidoptera</taxon>
        <taxon>Glossata</taxon>
        <taxon>Ditrysia</taxon>
        <taxon>Tineoidea</taxon>
        <taxon>Psychidae</taxon>
        <taxon>Oiketicinae</taxon>
        <taxon>Eumeta</taxon>
    </lineage>
</organism>
<comment type="caution">
    <text evidence="2">The sequence shown here is derived from an EMBL/GenBank/DDBJ whole genome shotgun (WGS) entry which is preliminary data.</text>
</comment>
<dbReference type="AlphaFoldDB" id="A0A4C1WVH4"/>
<protein>
    <submittedName>
        <fullName evidence="2">Uncharacterized protein</fullName>
    </submittedName>
</protein>
<name>A0A4C1WVH4_EUMVA</name>
<dbReference type="Proteomes" id="UP000299102">
    <property type="component" value="Unassembled WGS sequence"/>
</dbReference>
<proteinExistence type="predicted"/>
<evidence type="ECO:0000313" key="3">
    <source>
        <dbReference type="Proteomes" id="UP000299102"/>
    </source>
</evidence>
<gene>
    <name evidence="2" type="ORF">EVAR_35894_1</name>
</gene>
<reference evidence="2 3" key="1">
    <citation type="journal article" date="2019" name="Commun. Biol.">
        <title>The bagworm genome reveals a unique fibroin gene that provides high tensile strength.</title>
        <authorList>
            <person name="Kono N."/>
            <person name="Nakamura H."/>
            <person name="Ohtoshi R."/>
            <person name="Tomita M."/>
            <person name="Numata K."/>
            <person name="Arakawa K."/>
        </authorList>
    </citation>
    <scope>NUCLEOTIDE SEQUENCE [LARGE SCALE GENOMIC DNA]</scope>
</reference>
<feature type="compositionally biased region" description="Basic and acidic residues" evidence="1">
    <location>
        <begin position="184"/>
        <end position="220"/>
    </location>
</feature>
<keyword evidence="3" id="KW-1185">Reference proteome</keyword>